<evidence type="ECO:0000256" key="5">
    <source>
        <dbReference type="ARBA" id="ARBA00022723"/>
    </source>
</evidence>
<evidence type="ECO:0000256" key="6">
    <source>
        <dbReference type="ARBA" id="ARBA00022801"/>
    </source>
</evidence>
<accession>A0ABV6R5U7</accession>
<evidence type="ECO:0000256" key="7">
    <source>
        <dbReference type="ARBA" id="ARBA00022833"/>
    </source>
</evidence>
<evidence type="ECO:0000256" key="3">
    <source>
        <dbReference type="ARBA" id="ARBA00005984"/>
    </source>
</evidence>
<dbReference type="RefSeq" id="WP_376836872.1">
    <property type="nucleotide sequence ID" value="NZ_JBHLSW010000015.1"/>
</dbReference>
<reference evidence="11 12" key="1">
    <citation type="submission" date="2024-09" db="EMBL/GenBank/DDBJ databases">
        <authorList>
            <person name="Sun Q."/>
            <person name="Mori K."/>
        </authorList>
    </citation>
    <scope>NUCLEOTIDE SEQUENCE [LARGE SCALE GENOMIC DNA]</scope>
    <source>
        <strain evidence="11 12">NCAIM B.02621</strain>
    </source>
</reference>
<evidence type="ECO:0000256" key="9">
    <source>
        <dbReference type="RuleBase" id="RU003946"/>
    </source>
</evidence>
<protein>
    <submittedName>
        <fullName evidence="11">Alkaline phosphatase</fullName>
        <ecNumber evidence="11">3.1.3.1</ecNumber>
    </submittedName>
</protein>
<dbReference type="EMBL" id="JBHLSW010000015">
    <property type="protein sequence ID" value="MFC0634796.1"/>
    <property type="molecule type" value="Genomic_DNA"/>
</dbReference>
<sequence length="502" mass="51846">MTRSIRAGLRLSAAFLALTLAAPALAQTPPPAAGGGEDAYFAAGRAALAQRLAVRPIEGRARNVILFIGDGMGISTLTAARLLGAEQAGRAGENVPLAMDGLPHAALVQTYTHDAMVADSAATATAMVTGAKTRNGLLGVAATAPARDCAAALAAPLDSLFGQAEDAGMATGVVTTARVTHATPAAVYAHSPDRNWESDRQLPAAAVEAGCRDIARQMIEWPHGDGLDVVLGGGRAYFTPEGQADPEAPSRSGLRRDGRDLIAEWRAANPTGAFVMDQAGFDAVDPARTPRLLGLFEPDHMRYAHDRENEPSLAEMTLKAIALLEARGQGYVLMVEGARIDHAHHVGQAGAALNDTLAFDAAIRAALEAVDLNDTLVIVTADHSHNLTLTGYPPRGAPVLGLVTGADGAPVRLPDGKPATVLSYANGPGGPMGSRADLSDAHVDDPEFVHPALAPLPSAAHGGEDVAVLAAGPWAHLFGGVIEQQVIYHVMAHALGMGQTRD</sequence>
<evidence type="ECO:0000313" key="11">
    <source>
        <dbReference type="EMBL" id="MFC0634796.1"/>
    </source>
</evidence>
<dbReference type="InterPro" id="IPR001952">
    <property type="entry name" value="Alkaline_phosphatase"/>
</dbReference>
<keyword evidence="10" id="KW-0732">Signal</keyword>
<comment type="caution">
    <text evidence="11">The sequence shown here is derived from an EMBL/GenBank/DDBJ whole genome shotgun (WGS) entry which is preliminary data.</text>
</comment>
<comment type="similarity">
    <text evidence="3 9">Belongs to the alkaline phosphatase family.</text>
</comment>
<dbReference type="EC" id="3.1.3.1" evidence="11"/>
<keyword evidence="6 11" id="KW-0378">Hydrolase</keyword>
<dbReference type="GO" id="GO:0004035">
    <property type="term" value="F:alkaline phosphatase activity"/>
    <property type="evidence" value="ECO:0007669"/>
    <property type="project" value="UniProtKB-EC"/>
</dbReference>
<dbReference type="InterPro" id="IPR018299">
    <property type="entry name" value="Alkaline_phosphatase_AS"/>
</dbReference>
<dbReference type="PANTHER" id="PTHR11596">
    <property type="entry name" value="ALKALINE PHOSPHATASE"/>
    <property type="match status" value="1"/>
</dbReference>
<dbReference type="SMART" id="SM00098">
    <property type="entry name" value="alkPPc"/>
    <property type="match status" value="1"/>
</dbReference>
<evidence type="ECO:0000256" key="2">
    <source>
        <dbReference type="ARBA" id="ARBA00001947"/>
    </source>
</evidence>
<dbReference type="PROSITE" id="PS00123">
    <property type="entry name" value="ALKALINE_PHOSPHATASE"/>
    <property type="match status" value="1"/>
</dbReference>
<dbReference type="CDD" id="cd16012">
    <property type="entry name" value="ALP"/>
    <property type="match status" value="1"/>
</dbReference>
<comment type="cofactor">
    <cofactor evidence="1">
        <name>Mg(2+)</name>
        <dbReference type="ChEBI" id="CHEBI:18420"/>
    </cofactor>
</comment>
<proteinExistence type="inferred from homology"/>
<dbReference type="Pfam" id="PF00245">
    <property type="entry name" value="Alk_phosphatase"/>
    <property type="match status" value="1"/>
</dbReference>
<feature type="signal peptide" evidence="10">
    <location>
        <begin position="1"/>
        <end position="26"/>
    </location>
</feature>
<evidence type="ECO:0000256" key="1">
    <source>
        <dbReference type="ARBA" id="ARBA00001946"/>
    </source>
</evidence>
<keyword evidence="12" id="KW-1185">Reference proteome</keyword>
<evidence type="ECO:0000256" key="4">
    <source>
        <dbReference type="ARBA" id="ARBA00022553"/>
    </source>
</evidence>
<organism evidence="11 12">
    <name type="scientific">Brevundimonas balnearis</name>
    <dbReference type="NCBI Taxonomy" id="1572858"/>
    <lineage>
        <taxon>Bacteria</taxon>
        <taxon>Pseudomonadati</taxon>
        <taxon>Pseudomonadota</taxon>
        <taxon>Alphaproteobacteria</taxon>
        <taxon>Caulobacterales</taxon>
        <taxon>Caulobacteraceae</taxon>
        <taxon>Brevundimonas</taxon>
    </lineage>
</organism>
<dbReference type="SUPFAM" id="SSF53649">
    <property type="entry name" value="Alkaline phosphatase-like"/>
    <property type="match status" value="1"/>
</dbReference>
<gene>
    <name evidence="11" type="ORF">ACFFGE_13025</name>
</gene>
<keyword evidence="4" id="KW-0597">Phosphoprotein</keyword>
<dbReference type="PRINTS" id="PR00113">
    <property type="entry name" value="ALKPHPHTASE"/>
</dbReference>
<feature type="chain" id="PRO_5045730188" evidence="10">
    <location>
        <begin position="27"/>
        <end position="502"/>
    </location>
</feature>
<dbReference type="Proteomes" id="UP001589906">
    <property type="component" value="Unassembled WGS sequence"/>
</dbReference>
<dbReference type="Gene3D" id="3.40.720.10">
    <property type="entry name" value="Alkaline Phosphatase, subunit A"/>
    <property type="match status" value="1"/>
</dbReference>
<dbReference type="InterPro" id="IPR017850">
    <property type="entry name" value="Alkaline_phosphatase_core_sf"/>
</dbReference>
<keyword evidence="8" id="KW-0460">Magnesium</keyword>
<evidence type="ECO:0000256" key="8">
    <source>
        <dbReference type="ARBA" id="ARBA00022842"/>
    </source>
</evidence>
<evidence type="ECO:0000313" key="12">
    <source>
        <dbReference type="Proteomes" id="UP001589906"/>
    </source>
</evidence>
<evidence type="ECO:0000256" key="10">
    <source>
        <dbReference type="SAM" id="SignalP"/>
    </source>
</evidence>
<comment type="cofactor">
    <cofactor evidence="2">
        <name>Zn(2+)</name>
        <dbReference type="ChEBI" id="CHEBI:29105"/>
    </cofactor>
</comment>
<keyword evidence="7" id="KW-0862">Zinc</keyword>
<dbReference type="PANTHER" id="PTHR11596:SF5">
    <property type="entry name" value="ALKALINE PHOSPHATASE"/>
    <property type="match status" value="1"/>
</dbReference>
<name>A0ABV6R5U7_9CAUL</name>
<keyword evidence="5" id="KW-0479">Metal-binding</keyword>